<dbReference type="InterPro" id="IPR036388">
    <property type="entry name" value="WH-like_DNA-bd_sf"/>
</dbReference>
<dbReference type="InterPro" id="IPR014071">
    <property type="entry name" value="Cu_transp_CopY/TcrY"/>
</dbReference>
<dbReference type="InterPro" id="IPR036390">
    <property type="entry name" value="WH_DNA-bd_sf"/>
</dbReference>
<evidence type="ECO:0000256" key="4">
    <source>
        <dbReference type="ARBA" id="ARBA00023163"/>
    </source>
</evidence>
<dbReference type="EMBL" id="JAHLFS010000016">
    <property type="protein sequence ID" value="MBU3851280.1"/>
    <property type="molecule type" value="Genomic_DNA"/>
</dbReference>
<evidence type="ECO:0000256" key="2">
    <source>
        <dbReference type="ARBA" id="ARBA00023015"/>
    </source>
</evidence>
<name>A0A948X2M1_9LACO</name>
<evidence type="ECO:0000313" key="5">
    <source>
        <dbReference type="EMBL" id="MBU3851280.1"/>
    </source>
</evidence>
<comment type="caution">
    <text evidence="5">The sequence shown here is derived from an EMBL/GenBank/DDBJ whole genome shotgun (WGS) entry which is preliminary data.</text>
</comment>
<comment type="similarity">
    <text evidence="1">Belongs to the BlaI transcriptional regulatory family.</text>
</comment>
<reference evidence="5" key="1">
    <citation type="journal article" date="2021" name="PeerJ">
        <title>Extensive microbial diversity within the chicken gut microbiome revealed by metagenomics and culture.</title>
        <authorList>
            <person name="Gilroy R."/>
            <person name="Ravi A."/>
            <person name="Getino M."/>
            <person name="Pursley I."/>
            <person name="Horton D.L."/>
            <person name="Alikhan N.F."/>
            <person name="Baker D."/>
            <person name="Gharbi K."/>
            <person name="Hall N."/>
            <person name="Watson M."/>
            <person name="Adriaenssens E.M."/>
            <person name="Foster-Nyarko E."/>
            <person name="Jarju S."/>
            <person name="Secka A."/>
            <person name="Antonio M."/>
            <person name="Oren A."/>
            <person name="Chaudhuri R.R."/>
            <person name="La Ragione R."/>
            <person name="Hildebrand F."/>
            <person name="Pallen M.J."/>
        </authorList>
    </citation>
    <scope>NUCLEOTIDE SEQUENCE</scope>
    <source>
        <strain evidence="5">F6-6636</strain>
    </source>
</reference>
<dbReference type="AlphaFoldDB" id="A0A948X2M1"/>
<keyword evidence="3" id="KW-0238">DNA-binding</keyword>
<proteinExistence type="inferred from homology"/>
<dbReference type="SUPFAM" id="SSF46785">
    <property type="entry name" value="Winged helix' DNA-binding domain"/>
    <property type="match status" value="1"/>
</dbReference>
<gene>
    <name evidence="5" type="ORF">H9901_01010</name>
</gene>
<dbReference type="PIRSF" id="PIRSF019455">
    <property type="entry name" value="CopR_AtkY"/>
    <property type="match status" value="1"/>
</dbReference>
<keyword evidence="4" id="KW-0804">Transcription</keyword>
<sequence>MTNGFNITDAEWQIMRLLWTEKQLTSSQLIKQLNVQGHQWQDTTVKTLLSRLVKKNIITVQKNKRPYLYSPLIGEQEAINASVKTIFANICSQRQGKALQAILQYVTLSQHDISQLIAMLEHKKQNAPLVVPCNCIMKCNQCNFKGVENNE</sequence>
<dbReference type="Pfam" id="PF03965">
    <property type="entry name" value="Penicillinase_R"/>
    <property type="match status" value="1"/>
</dbReference>
<dbReference type="NCBIfam" id="TIGR02698">
    <property type="entry name" value="CopY_TcrY"/>
    <property type="match status" value="1"/>
</dbReference>
<accession>A0A948X2M1</accession>
<evidence type="ECO:0000313" key="6">
    <source>
        <dbReference type="Proteomes" id="UP000777303"/>
    </source>
</evidence>
<organism evidence="5 6">
    <name type="scientific">Candidatus Paralactobacillus gallistercoris</name>
    <dbReference type="NCBI Taxonomy" id="2838724"/>
    <lineage>
        <taxon>Bacteria</taxon>
        <taxon>Bacillati</taxon>
        <taxon>Bacillota</taxon>
        <taxon>Bacilli</taxon>
        <taxon>Lactobacillales</taxon>
        <taxon>Lactobacillaceae</taxon>
        <taxon>Lactobacillus</taxon>
    </lineage>
</organism>
<dbReference type="GO" id="GO:0045892">
    <property type="term" value="P:negative regulation of DNA-templated transcription"/>
    <property type="evidence" value="ECO:0007669"/>
    <property type="project" value="InterPro"/>
</dbReference>
<evidence type="ECO:0000256" key="1">
    <source>
        <dbReference type="ARBA" id="ARBA00011046"/>
    </source>
</evidence>
<dbReference type="GO" id="GO:0003677">
    <property type="term" value="F:DNA binding"/>
    <property type="evidence" value="ECO:0007669"/>
    <property type="project" value="UniProtKB-KW"/>
</dbReference>
<protein>
    <submittedName>
        <fullName evidence="5">CopY/TcrY family copper transport repressor</fullName>
    </submittedName>
</protein>
<keyword evidence="2" id="KW-0805">Transcription regulation</keyword>
<dbReference type="Gene3D" id="1.10.10.10">
    <property type="entry name" value="Winged helix-like DNA-binding domain superfamily/Winged helix DNA-binding domain"/>
    <property type="match status" value="1"/>
</dbReference>
<dbReference type="Proteomes" id="UP000777303">
    <property type="component" value="Unassembled WGS sequence"/>
</dbReference>
<evidence type="ECO:0000256" key="3">
    <source>
        <dbReference type="ARBA" id="ARBA00023125"/>
    </source>
</evidence>
<reference evidence="5" key="2">
    <citation type="submission" date="2021-04" db="EMBL/GenBank/DDBJ databases">
        <authorList>
            <person name="Gilroy R."/>
        </authorList>
    </citation>
    <scope>NUCLEOTIDE SEQUENCE</scope>
    <source>
        <strain evidence="5">F6-6636</strain>
    </source>
</reference>
<dbReference type="InterPro" id="IPR005650">
    <property type="entry name" value="BlaI_family"/>
</dbReference>